<keyword evidence="1" id="KW-0963">Cytoplasm</keyword>
<keyword evidence="2 5" id="KW-0689">Ribosomal protein</keyword>
<keyword evidence="6" id="KW-1185">Reference proteome</keyword>
<dbReference type="PANTHER" id="PTHR11830">
    <property type="entry name" value="40S RIBOSOMAL PROTEIN S3A"/>
    <property type="match status" value="1"/>
</dbReference>
<dbReference type="AlphaFoldDB" id="A0AAX6H3V8"/>
<reference evidence="5" key="1">
    <citation type="journal article" date="2023" name="GigaByte">
        <title>Genome assembly of the bearded iris, Iris pallida Lam.</title>
        <authorList>
            <person name="Bruccoleri R.E."/>
            <person name="Oakeley E.J."/>
            <person name="Faust A.M.E."/>
            <person name="Altorfer M."/>
            <person name="Dessus-Babus S."/>
            <person name="Burckhardt D."/>
            <person name="Oertli M."/>
            <person name="Naumann U."/>
            <person name="Petersen F."/>
            <person name="Wong J."/>
        </authorList>
    </citation>
    <scope>NUCLEOTIDE SEQUENCE</scope>
    <source>
        <strain evidence="5">GSM-AAB239-AS_SAM_17_03QT</strain>
    </source>
</reference>
<sequence length="106" mass="12053">MAVGKNKRISKGKKGGKKKTVDPFSKKDWYDIKAPSIFNIRNCGKTLVSRTQGTKIALKVSSTGCLKSRWLISRMTKIRLTEKSGFVQRMYKERMSLPTFGDGFHH</sequence>
<dbReference type="EMBL" id="JANAVB010013137">
    <property type="protein sequence ID" value="KAJ6835719.1"/>
    <property type="molecule type" value="Genomic_DNA"/>
</dbReference>
<evidence type="ECO:0000313" key="6">
    <source>
        <dbReference type="Proteomes" id="UP001140949"/>
    </source>
</evidence>
<reference evidence="5" key="2">
    <citation type="submission" date="2023-04" db="EMBL/GenBank/DDBJ databases">
        <authorList>
            <person name="Bruccoleri R.E."/>
            <person name="Oakeley E.J."/>
            <person name="Faust A.-M."/>
            <person name="Dessus-Babus S."/>
            <person name="Altorfer M."/>
            <person name="Burckhardt D."/>
            <person name="Oertli M."/>
            <person name="Naumann U."/>
            <person name="Petersen F."/>
            <person name="Wong J."/>
        </authorList>
    </citation>
    <scope>NUCLEOTIDE SEQUENCE</scope>
    <source>
        <strain evidence="5">GSM-AAB239-AS_SAM_17_03QT</strain>
        <tissue evidence="5">Leaf</tissue>
    </source>
</reference>
<feature type="compositionally biased region" description="Basic residues" evidence="4">
    <location>
        <begin position="1"/>
        <end position="18"/>
    </location>
</feature>
<dbReference type="InterPro" id="IPR001593">
    <property type="entry name" value="Ribosomal_eS1"/>
</dbReference>
<organism evidence="5 6">
    <name type="scientific">Iris pallida</name>
    <name type="common">Sweet iris</name>
    <dbReference type="NCBI Taxonomy" id="29817"/>
    <lineage>
        <taxon>Eukaryota</taxon>
        <taxon>Viridiplantae</taxon>
        <taxon>Streptophyta</taxon>
        <taxon>Embryophyta</taxon>
        <taxon>Tracheophyta</taxon>
        <taxon>Spermatophyta</taxon>
        <taxon>Magnoliopsida</taxon>
        <taxon>Liliopsida</taxon>
        <taxon>Asparagales</taxon>
        <taxon>Iridaceae</taxon>
        <taxon>Iridoideae</taxon>
        <taxon>Irideae</taxon>
        <taxon>Iris</taxon>
    </lineage>
</organism>
<dbReference type="GO" id="GO:0006412">
    <property type="term" value="P:translation"/>
    <property type="evidence" value="ECO:0007669"/>
    <property type="project" value="InterPro"/>
</dbReference>
<proteinExistence type="predicted"/>
<dbReference type="Pfam" id="PF01015">
    <property type="entry name" value="Ribosomal_S3Ae"/>
    <property type="match status" value="1"/>
</dbReference>
<evidence type="ECO:0000256" key="4">
    <source>
        <dbReference type="SAM" id="MobiDB-lite"/>
    </source>
</evidence>
<feature type="region of interest" description="Disordered" evidence="4">
    <location>
        <begin position="1"/>
        <end position="22"/>
    </location>
</feature>
<evidence type="ECO:0000256" key="2">
    <source>
        <dbReference type="ARBA" id="ARBA00022980"/>
    </source>
</evidence>
<evidence type="ECO:0000313" key="5">
    <source>
        <dbReference type="EMBL" id="KAJ6835719.1"/>
    </source>
</evidence>
<comment type="caution">
    <text evidence="5">The sequence shown here is derived from an EMBL/GenBank/DDBJ whole genome shotgun (WGS) entry which is preliminary data.</text>
</comment>
<dbReference type="GO" id="GO:0003735">
    <property type="term" value="F:structural constituent of ribosome"/>
    <property type="evidence" value="ECO:0007669"/>
    <property type="project" value="InterPro"/>
</dbReference>
<evidence type="ECO:0000256" key="1">
    <source>
        <dbReference type="ARBA" id="ARBA00022490"/>
    </source>
</evidence>
<evidence type="ECO:0000256" key="3">
    <source>
        <dbReference type="ARBA" id="ARBA00023274"/>
    </source>
</evidence>
<name>A0AAX6H3V8_IRIPA</name>
<accession>A0AAX6H3V8</accession>
<dbReference type="GO" id="GO:0005840">
    <property type="term" value="C:ribosome"/>
    <property type="evidence" value="ECO:0007669"/>
    <property type="project" value="UniProtKB-KW"/>
</dbReference>
<gene>
    <name evidence="5" type="ORF">M6B38_330715</name>
</gene>
<keyword evidence="3" id="KW-0687">Ribonucleoprotein</keyword>
<dbReference type="GO" id="GO:1990904">
    <property type="term" value="C:ribonucleoprotein complex"/>
    <property type="evidence" value="ECO:0007669"/>
    <property type="project" value="UniProtKB-KW"/>
</dbReference>
<dbReference type="Proteomes" id="UP001140949">
    <property type="component" value="Unassembled WGS sequence"/>
</dbReference>
<protein>
    <submittedName>
        <fullName evidence="5">40S ribosomal protein S3a-like</fullName>
    </submittedName>
</protein>